<comment type="similarity">
    <text evidence="1">Belongs to the AHA1 family.</text>
</comment>
<organism evidence="3 4">
    <name type="scientific">Egibacter rhizosphaerae</name>
    <dbReference type="NCBI Taxonomy" id="1670831"/>
    <lineage>
        <taxon>Bacteria</taxon>
        <taxon>Bacillati</taxon>
        <taxon>Actinomycetota</taxon>
        <taxon>Nitriliruptoria</taxon>
        <taxon>Egibacterales</taxon>
        <taxon>Egibacteraceae</taxon>
        <taxon>Egibacter</taxon>
    </lineage>
</organism>
<evidence type="ECO:0000313" key="4">
    <source>
        <dbReference type="Proteomes" id="UP000291469"/>
    </source>
</evidence>
<dbReference type="Gene3D" id="3.30.530.20">
    <property type="match status" value="1"/>
</dbReference>
<keyword evidence="4" id="KW-1185">Reference proteome</keyword>
<reference evidence="3 4" key="1">
    <citation type="submission" date="2019-01" db="EMBL/GenBank/DDBJ databases">
        <title>Egibacter rhizosphaerae EGI 80759T.</title>
        <authorList>
            <person name="Chen D.-D."/>
            <person name="Tian Y."/>
            <person name="Jiao J.-Y."/>
            <person name="Zhang X.-T."/>
            <person name="Zhang Y.-G."/>
            <person name="Zhang Y."/>
            <person name="Xiao M."/>
            <person name="Shu W.-S."/>
            <person name="Li W.-J."/>
        </authorList>
    </citation>
    <scope>NUCLEOTIDE SEQUENCE [LARGE SCALE GENOMIC DNA]</scope>
    <source>
        <strain evidence="3 4">EGI 80759</strain>
    </source>
</reference>
<gene>
    <name evidence="3" type="ORF">ER308_04400</name>
</gene>
<dbReference type="InterPro" id="IPR013538">
    <property type="entry name" value="ASHA1/2-like_C"/>
</dbReference>
<sequence>MTRTDVASRTVTAPPDRVYATLMDPEAMLQWLPPSGMTARFERFDARPGGGYRMVLTYADASGAPGKATADSDVVDVRFVELMPGVRVVQAVDFASDDPAFAGTMTMTWELVAADDGTRVEIRAEDVPDGISAADHAAGLASSLSNLAAYVDR</sequence>
<feature type="domain" description="Activator of Hsp90 ATPase homologue 1/2-like C-terminal" evidence="2">
    <location>
        <begin position="13"/>
        <end position="151"/>
    </location>
</feature>
<dbReference type="OrthoDB" id="9786557at2"/>
<dbReference type="InterPro" id="IPR023393">
    <property type="entry name" value="START-like_dom_sf"/>
</dbReference>
<dbReference type="EMBL" id="CP036402">
    <property type="protein sequence ID" value="QBI18857.1"/>
    <property type="molecule type" value="Genomic_DNA"/>
</dbReference>
<protein>
    <submittedName>
        <fullName evidence="3">ATPase</fullName>
    </submittedName>
</protein>
<proteinExistence type="inferred from homology"/>
<dbReference type="KEGG" id="erz:ER308_04400"/>
<evidence type="ECO:0000256" key="1">
    <source>
        <dbReference type="ARBA" id="ARBA00006817"/>
    </source>
</evidence>
<dbReference type="CDD" id="cd08895">
    <property type="entry name" value="SRPBCC_CalC_Aha1-like_2"/>
    <property type="match status" value="1"/>
</dbReference>
<dbReference type="AlphaFoldDB" id="A0A411YCI8"/>
<dbReference type="RefSeq" id="WP_131153854.1">
    <property type="nucleotide sequence ID" value="NZ_CP036402.1"/>
</dbReference>
<dbReference type="Pfam" id="PF08327">
    <property type="entry name" value="AHSA1"/>
    <property type="match status" value="1"/>
</dbReference>
<dbReference type="Proteomes" id="UP000291469">
    <property type="component" value="Chromosome"/>
</dbReference>
<evidence type="ECO:0000259" key="2">
    <source>
        <dbReference type="Pfam" id="PF08327"/>
    </source>
</evidence>
<accession>A0A411YCI8</accession>
<name>A0A411YCI8_9ACTN</name>
<dbReference type="SUPFAM" id="SSF55961">
    <property type="entry name" value="Bet v1-like"/>
    <property type="match status" value="1"/>
</dbReference>
<evidence type="ECO:0000313" key="3">
    <source>
        <dbReference type="EMBL" id="QBI18857.1"/>
    </source>
</evidence>